<protein>
    <recommendedName>
        <fullName evidence="11">DNA primase small subunit PriS</fullName>
        <ecNumber evidence="11">2.7.7.-</ecNumber>
    </recommendedName>
</protein>
<evidence type="ECO:0000256" key="5">
    <source>
        <dbReference type="ARBA" id="ARBA00022695"/>
    </source>
</evidence>
<dbReference type="InterPro" id="IPR014052">
    <property type="entry name" value="DNA_primase_ssu_euk/arc"/>
</dbReference>
<keyword evidence="7 11" id="KW-0479">Metal-binding</keyword>
<evidence type="ECO:0000313" key="15">
    <source>
        <dbReference type="Proteomes" id="UP000593766"/>
    </source>
</evidence>
<comment type="cofactor">
    <cofactor evidence="11">
        <name>Mg(2+)</name>
        <dbReference type="ChEBI" id="CHEBI:18420"/>
    </cofactor>
    <cofactor evidence="11">
        <name>Mn(2+)</name>
        <dbReference type="ChEBI" id="CHEBI:29035"/>
    </cofactor>
</comment>
<dbReference type="GO" id="GO:0000428">
    <property type="term" value="C:DNA-directed RNA polymerase complex"/>
    <property type="evidence" value="ECO:0007669"/>
    <property type="project" value="UniProtKB-KW"/>
</dbReference>
<evidence type="ECO:0000256" key="13">
    <source>
        <dbReference type="RuleBase" id="RU004224"/>
    </source>
</evidence>
<evidence type="ECO:0000256" key="6">
    <source>
        <dbReference type="ARBA" id="ARBA00022705"/>
    </source>
</evidence>
<dbReference type="GeneID" id="59453773"/>
<dbReference type="KEGG" id="tcs:IMZ38_00105"/>
<proteinExistence type="inferred from homology"/>
<evidence type="ECO:0000256" key="7">
    <source>
        <dbReference type="ARBA" id="ARBA00022723"/>
    </source>
</evidence>
<dbReference type="AlphaFoldDB" id="A0A7M1UTD1"/>
<evidence type="ECO:0000256" key="9">
    <source>
        <dbReference type="ARBA" id="ARBA00023163"/>
    </source>
</evidence>
<comment type="subunit">
    <text evidence="11">Heterodimer of a small subunit (PriS) and a large subunit (PriL).</text>
</comment>
<keyword evidence="8 11" id="KW-0460">Magnesium</keyword>
<dbReference type="GO" id="GO:0006269">
    <property type="term" value="P:DNA replication, synthesis of primer"/>
    <property type="evidence" value="ECO:0007669"/>
    <property type="project" value="UniProtKB-UniRule"/>
</dbReference>
<dbReference type="GO" id="GO:0003899">
    <property type="term" value="F:DNA-directed RNA polymerase activity"/>
    <property type="evidence" value="ECO:0007669"/>
    <property type="project" value="UniProtKB-UniRule"/>
</dbReference>
<feature type="active site" evidence="11">
    <location>
        <position position="100"/>
    </location>
</feature>
<dbReference type="RefSeq" id="WP_193436211.1">
    <property type="nucleotide sequence ID" value="NZ_CP063144.1"/>
</dbReference>
<comment type="similarity">
    <text evidence="1 11 12">Belongs to the eukaryotic-type primase small subunit family.</text>
</comment>
<name>A0A7M1UTD1_9CREN</name>
<keyword evidence="10 11" id="KW-0464">Manganese</keyword>
<evidence type="ECO:0000256" key="2">
    <source>
        <dbReference type="ARBA" id="ARBA00022478"/>
    </source>
</evidence>
<keyword evidence="4 11" id="KW-0808">Transferase</keyword>
<dbReference type="Pfam" id="PF01896">
    <property type="entry name" value="DNA_primase_S"/>
    <property type="match status" value="1"/>
</dbReference>
<comment type="function">
    <text evidence="11">Catalytic subunit of DNA primase, an RNA polymerase that catalyzes the synthesis of short RNA molecules used as primers for DNA polymerase during DNA replication. The small subunit contains the primase catalytic core and has DNA synthesis activity on its own. Binding to the large subunit stabilizes and modulates the activity, increasing the rate of DNA synthesis while decreasing the length of the DNA fragments, and conferring RNA synthesis capability. The DNA polymerase activity may enable DNA primase to also catalyze primer extension after primer synthesis. May also play a role in DNA repair.</text>
</comment>
<dbReference type="HAMAP" id="MF_00700">
    <property type="entry name" value="DNA_primase_sml_arc"/>
    <property type="match status" value="1"/>
</dbReference>
<dbReference type="EMBL" id="CP063144">
    <property type="protein sequence ID" value="QOR94412.1"/>
    <property type="molecule type" value="Genomic_DNA"/>
</dbReference>
<dbReference type="Gene3D" id="3.90.920.10">
    <property type="entry name" value="DNA primase, PRIM domain"/>
    <property type="match status" value="1"/>
</dbReference>
<dbReference type="SUPFAM" id="SSF56747">
    <property type="entry name" value="Prim-pol domain"/>
    <property type="match status" value="1"/>
</dbReference>
<evidence type="ECO:0000256" key="1">
    <source>
        <dbReference type="ARBA" id="ARBA00009762"/>
    </source>
</evidence>
<evidence type="ECO:0000256" key="4">
    <source>
        <dbReference type="ARBA" id="ARBA00022679"/>
    </source>
</evidence>
<sequence length="380" mass="43670">MSLRDQSSIVLRNIIRSYYKKRPLQPPPEIHKREIALESLEDGAYLRHLSFAYMDRLYEYILSKKTPLHLYYSSALYENPSAQPMEAKGWLGSELIFDIDADKYQGCGESYYVCIKDNQVYDVKPDSCKSGGKPLEIPLLSWDCVRRALEEAVKLKDILTSDLGFKDVKIFFSGNRGFHVRVSDESVLTLNSEERRLIADYVSCENLDQERVFPTYRFKREERVVFSNVEYGLRRRVKLEAEKAGILRKDRLRNEEVFTISVDELSIMLQSVCVSIDKVVTMDLSRLSRFVGSLNCKSGLKIVEVSDVSKFMDFTYKDLSPFKGKISVTPLVDFPGLPIYGNRIDLRKGVKMELDAEDALYVVLKGLAHLYNIKSLEVKA</sequence>
<evidence type="ECO:0000256" key="10">
    <source>
        <dbReference type="ARBA" id="ARBA00023211"/>
    </source>
</evidence>
<comment type="function">
    <text evidence="13">RNA polymerase that catalyzes the synthesis of short RNA molecules used as primers for DNA polymerase during DNA replication.</text>
</comment>
<keyword evidence="3 11" id="KW-0639">Primosome</keyword>
<keyword evidence="15" id="KW-1185">Reference proteome</keyword>
<dbReference type="InterPro" id="IPR023639">
    <property type="entry name" value="DNA_primase_ssu_PriS"/>
</dbReference>
<keyword evidence="6 11" id="KW-0235">DNA replication</keyword>
<evidence type="ECO:0000256" key="12">
    <source>
        <dbReference type="RuleBase" id="RU003514"/>
    </source>
</evidence>
<reference evidence="14 15" key="1">
    <citation type="submission" date="2020-10" db="EMBL/GenBank/DDBJ databases">
        <title>Complete genome sequence of Thermosphaera aggregans strain 3507.</title>
        <authorList>
            <person name="Zayulina K.S."/>
            <person name="Elcheninov A.G."/>
            <person name="Toshchakov S.V."/>
            <person name="Kublanov I.V."/>
            <person name="Kochetkova T.V."/>
        </authorList>
    </citation>
    <scope>NUCLEOTIDE SEQUENCE [LARGE SCALE GENOMIC DNA]</scope>
    <source>
        <strain evidence="14 15">3507</strain>
    </source>
</reference>
<gene>
    <name evidence="11" type="primary">priS</name>
    <name evidence="14" type="ORF">IMZ38_00105</name>
</gene>
<organism evidence="14 15">
    <name type="scientific">Thermosphaera chiliense</name>
    <dbReference type="NCBI Taxonomy" id="3402707"/>
    <lineage>
        <taxon>Archaea</taxon>
        <taxon>Thermoproteota</taxon>
        <taxon>Thermoprotei</taxon>
        <taxon>Desulfurococcales</taxon>
        <taxon>Desulfurococcaceae</taxon>
        <taxon>Thermosphaera</taxon>
    </lineage>
</organism>
<dbReference type="CDD" id="cd04860">
    <property type="entry name" value="AE_Prim_S"/>
    <property type="match status" value="1"/>
</dbReference>
<dbReference type="OrthoDB" id="31125at2157"/>
<keyword evidence="5 11" id="KW-0548">Nucleotidyltransferase</keyword>
<dbReference type="GO" id="GO:1990077">
    <property type="term" value="C:primosome complex"/>
    <property type="evidence" value="ECO:0007669"/>
    <property type="project" value="UniProtKB-KW"/>
</dbReference>
<dbReference type="Proteomes" id="UP000593766">
    <property type="component" value="Chromosome"/>
</dbReference>
<dbReference type="InterPro" id="IPR002755">
    <property type="entry name" value="DNA_primase_S"/>
</dbReference>
<keyword evidence="9 11" id="KW-0804">Transcription</keyword>
<dbReference type="EC" id="2.7.7.-" evidence="11"/>
<feature type="active site" evidence="11">
    <location>
        <position position="98"/>
    </location>
</feature>
<evidence type="ECO:0000256" key="8">
    <source>
        <dbReference type="ARBA" id="ARBA00022842"/>
    </source>
</evidence>
<dbReference type="PANTHER" id="PTHR10536">
    <property type="entry name" value="DNA PRIMASE SMALL SUBUNIT"/>
    <property type="match status" value="1"/>
</dbReference>
<dbReference type="GO" id="GO:0046872">
    <property type="term" value="F:metal ion binding"/>
    <property type="evidence" value="ECO:0007669"/>
    <property type="project" value="UniProtKB-KW"/>
</dbReference>
<accession>A0A7M1UTD1</accession>
<evidence type="ECO:0000256" key="11">
    <source>
        <dbReference type="HAMAP-Rule" id="MF_00700"/>
    </source>
</evidence>
<feature type="active site" evidence="11">
    <location>
        <position position="277"/>
    </location>
</feature>
<keyword evidence="2 11" id="KW-0240">DNA-directed RNA polymerase</keyword>
<evidence type="ECO:0000256" key="3">
    <source>
        <dbReference type="ARBA" id="ARBA00022515"/>
    </source>
</evidence>
<evidence type="ECO:0000313" key="14">
    <source>
        <dbReference type="EMBL" id="QOR94412.1"/>
    </source>
</evidence>